<evidence type="ECO:0000256" key="2">
    <source>
        <dbReference type="PROSITE-ProRule" id="PRU00335"/>
    </source>
</evidence>
<dbReference type="InterPro" id="IPR009057">
    <property type="entry name" value="Homeodomain-like_sf"/>
</dbReference>
<dbReference type="SUPFAM" id="SSF46689">
    <property type="entry name" value="Homeodomain-like"/>
    <property type="match status" value="1"/>
</dbReference>
<proteinExistence type="predicted"/>
<sequence length="192" mass="22554">MSYDHKIQQTKTDLKTALIQLMQEKTFPDITIELIVQQAQLTRGTFYRYYHDKYALIDEIEDDLINLFSQYHDNVVKYEQHLSVANLIPMFQIIEKNSLIIHTLLGNNTQYSSFIHKLKQKQDQFIEQNTTLQYPNAEKQRIVHNLVFGLTIQILTIITQPDRQLSLLSLAEIFTNVIKNGFLQTLILLQNE</sequence>
<dbReference type="InterPro" id="IPR001647">
    <property type="entry name" value="HTH_TetR"/>
</dbReference>
<evidence type="ECO:0000313" key="5">
    <source>
        <dbReference type="Proteomes" id="UP000831947"/>
    </source>
</evidence>
<keyword evidence="5" id="KW-1185">Reference proteome</keyword>
<dbReference type="Gene3D" id="1.10.357.10">
    <property type="entry name" value="Tetracycline Repressor, domain 2"/>
    <property type="match status" value="1"/>
</dbReference>
<evidence type="ECO:0000259" key="3">
    <source>
        <dbReference type="PROSITE" id="PS50977"/>
    </source>
</evidence>
<feature type="domain" description="HTH tetR-type" evidence="3">
    <location>
        <begin position="8"/>
        <end position="68"/>
    </location>
</feature>
<dbReference type="PANTHER" id="PTHR43479:SF23">
    <property type="entry name" value="HTH TETR-TYPE DOMAIN-CONTAINING PROTEIN"/>
    <property type="match status" value="1"/>
</dbReference>
<dbReference type="PROSITE" id="PS50977">
    <property type="entry name" value="HTH_TETR_2"/>
    <property type="match status" value="1"/>
</dbReference>
<protein>
    <submittedName>
        <fullName evidence="4">TetR/AcrR family transcriptional regulator</fullName>
    </submittedName>
</protein>
<evidence type="ECO:0000313" key="4">
    <source>
        <dbReference type="EMBL" id="UQS83678.1"/>
    </source>
</evidence>
<organism evidence="4 5">
    <name type="scientific">Bombilactobacillus thymidiniphilus</name>
    <dbReference type="NCBI Taxonomy" id="2923363"/>
    <lineage>
        <taxon>Bacteria</taxon>
        <taxon>Bacillati</taxon>
        <taxon>Bacillota</taxon>
        <taxon>Bacilli</taxon>
        <taxon>Lactobacillales</taxon>
        <taxon>Lactobacillaceae</taxon>
        <taxon>Bombilactobacillus</taxon>
    </lineage>
</organism>
<accession>A0ABY4PDC7</accession>
<keyword evidence="1 2" id="KW-0238">DNA-binding</keyword>
<dbReference type="PANTHER" id="PTHR43479">
    <property type="entry name" value="ACREF/ENVCD OPERON REPRESSOR-RELATED"/>
    <property type="match status" value="1"/>
</dbReference>
<name>A0ABY4PDC7_9LACO</name>
<evidence type="ECO:0000256" key="1">
    <source>
        <dbReference type="ARBA" id="ARBA00023125"/>
    </source>
</evidence>
<dbReference type="RefSeq" id="WP_249512863.1">
    <property type="nucleotide sequence ID" value="NZ_CP093365.1"/>
</dbReference>
<feature type="DNA-binding region" description="H-T-H motif" evidence="2">
    <location>
        <begin position="31"/>
        <end position="50"/>
    </location>
</feature>
<dbReference type="Proteomes" id="UP000831947">
    <property type="component" value="Chromosome"/>
</dbReference>
<dbReference type="EMBL" id="CP093365">
    <property type="protein sequence ID" value="UQS83678.1"/>
    <property type="molecule type" value="Genomic_DNA"/>
</dbReference>
<dbReference type="InterPro" id="IPR050624">
    <property type="entry name" value="HTH-type_Tx_Regulator"/>
</dbReference>
<reference evidence="4 5" key="1">
    <citation type="journal article" date="2022" name="Int. J. Syst. Evol. Microbiol.">
        <title>Apilactobacillus apisilvae sp. nov., Nicolia spurrieriana gen. nov. sp. nov., Bombilactobacillus folatiphilus sp. nov. and Bombilactobacillus thymidiniphilus sp. nov., four new lactic acid bacterial isolates from stingless bees Tetragonula carbonaria and Austroplebeia australis.</title>
        <authorList>
            <person name="Oliphant S.A."/>
            <person name="Watson-Haigh N.S."/>
            <person name="Sumby K.M."/>
            <person name="Gardner J."/>
            <person name="Groom S."/>
            <person name="Jiranek V."/>
        </authorList>
    </citation>
    <scope>NUCLEOTIDE SEQUENCE [LARGE SCALE GENOMIC DNA]</scope>
    <source>
        <strain evidence="4 5">SG4_A1</strain>
    </source>
</reference>
<dbReference type="Pfam" id="PF00440">
    <property type="entry name" value="TetR_N"/>
    <property type="match status" value="1"/>
</dbReference>
<gene>
    <name evidence="4" type="ORF">MOO47_00300</name>
</gene>